<dbReference type="EMBL" id="HBUE01198621">
    <property type="protein sequence ID" value="CAG6528742.1"/>
    <property type="molecule type" value="Transcribed_RNA"/>
</dbReference>
<dbReference type="EMBL" id="HBUE01304697">
    <property type="protein sequence ID" value="CAG6580493.1"/>
    <property type="molecule type" value="Transcribed_RNA"/>
</dbReference>
<proteinExistence type="predicted"/>
<dbReference type="AlphaFoldDB" id="A0A8D8NXH7"/>
<reference evidence="1" key="1">
    <citation type="submission" date="2021-05" db="EMBL/GenBank/DDBJ databases">
        <authorList>
            <person name="Alioto T."/>
            <person name="Alioto T."/>
            <person name="Gomez Garrido J."/>
        </authorList>
    </citation>
    <scope>NUCLEOTIDE SEQUENCE</scope>
</reference>
<dbReference type="EMBL" id="HBUE01012656">
    <property type="protein sequence ID" value="CAG6449220.1"/>
    <property type="molecule type" value="Transcribed_RNA"/>
</dbReference>
<dbReference type="EMBL" id="HBUE01012654">
    <property type="protein sequence ID" value="CAG6449219.1"/>
    <property type="molecule type" value="Transcribed_RNA"/>
</dbReference>
<protein>
    <submittedName>
        <fullName evidence="1">(northern house mosquito) hypothetical protein</fullName>
    </submittedName>
</protein>
<sequence>MLLLHREPRVVVTVLDLLLQVVFHDHVRVVSFVVLVRRRLGHRLRVVRLLAGTTSALRLTARDGTSRGVQHRSLEGTHPILAQVFPTPLVRMFLLGFLNRSVHVFSSDQRSKLLLELVRQRDRPLVQQFLGVMLQLPFRVVNRRVRRVAGGRCWPGHRRQWEVDRWGWLLRGRDGSDYADRRWITG</sequence>
<accession>A0A8D8NXH7</accession>
<dbReference type="EMBL" id="HBUE01012657">
    <property type="protein sequence ID" value="CAG6449221.1"/>
    <property type="molecule type" value="Transcribed_RNA"/>
</dbReference>
<evidence type="ECO:0000313" key="1">
    <source>
        <dbReference type="EMBL" id="CAG6580493.1"/>
    </source>
</evidence>
<organism evidence="1">
    <name type="scientific">Culex pipiens</name>
    <name type="common">House mosquito</name>
    <dbReference type="NCBI Taxonomy" id="7175"/>
    <lineage>
        <taxon>Eukaryota</taxon>
        <taxon>Metazoa</taxon>
        <taxon>Ecdysozoa</taxon>
        <taxon>Arthropoda</taxon>
        <taxon>Hexapoda</taxon>
        <taxon>Insecta</taxon>
        <taxon>Pterygota</taxon>
        <taxon>Neoptera</taxon>
        <taxon>Endopterygota</taxon>
        <taxon>Diptera</taxon>
        <taxon>Nematocera</taxon>
        <taxon>Culicoidea</taxon>
        <taxon>Culicidae</taxon>
        <taxon>Culicinae</taxon>
        <taxon>Culicini</taxon>
        <taxon>Culex</taxon>
        <taxon>Culex</taxon>
    </lineage>
</organism>
<name>A0A8D8NXH7_CULPI</name>